<evidence type="ECO:0000259" key="2">
    <source>
        <dbReference type="PROSITE" id="PS50812"/>
    </source>
</evidence>
<feature type="compositionally biased region" description="Polar residues" evidence="1">
    <location>
        <begin position="24"/>
        <end position="39"/>
    </location>
</feature>
<evidence type="ECO:0000313" key="3">
    <source>
        <dbReference type="EMBL" id="KAL3423557.1"/>
    </source>
</evidence>
<evidence type="ECO:0000313" key="4">
    <source>
        <dbReference type="Proteomes" id="UP001629113"/>
    </source>
</evidence>
<dbReference type="EMBL" id="JBFCZG010000004">
    <property type="protein sequence ID" value="KAL3423557.1"/>
    <property type="molecule type" value="Genomic_DNA"/>
</dbReference>
<feature type="compositionally biased region" description="Basic and acidic residues" evidence="1">
    <location>
        <begin position="404"/>
        <end position="424"/>
    </location>
</feature>
<reference evidence="3 4" key="1">
    <citation type="submission" date="2024-06" db="EMBL/GenBank/DDBJ databases">
        <title>Complete genome of Phlyctema vagabunda strain 19-DSS-EL-015.</title>
        <authorList>
            <person name="Fiorenzani C."/>
        </authorList>
    </citation>
    <scope>NUCLEOTIDE SEQUENCE [LARGE SCALE GENOMIC DNA]</scope>
    <source>
        <strain evidence="3 4">19-DSS-EL-015</strain>
    </source>
</reference>
<gene>
    <name evidence="3" type="ORF">PVAG01_05304</name>
</gene>
<feature type="compositionally biased region" description="Basic and acidic residues" evidence="1">
    <location>
        <begin position="531"/>
        <end position="540"/>
    </location>
</feature>
<proteinExistence type="predicted"/>
<dbReference type="Proteomes" id="UP001629113">
    <property type="component" value="Unassembled WGS sequence"/>
</dbReference>
<dbReference type="SUPFAM" id="SSF63748">
    <property type="entry name" value="Tudor/PWWP/MBT"/>
    <property type="match status" value="1"/>
</dbReference>
<feature type="domain" description="PWWP" evidence="2">
    <location>
        <begin position="161"/>
        <end position="232"/>
    </location>
</feature>
<dbReference type="SMART" id="SM00293">
    <property type="entry name" value="PWWP"/>
    <property type="match status" value="1"/>
</dbReference>
<feature type="region of interest" description="Disordered" evidence="1">
    <location>
        <begin position="296"/>
        <end position="424"/>
    </location>
</feature>
<feature type="compositionally biased region" description="Acidic residues" evidence="1">
    <location>
        <begin position="606"/>
        <end position="617"/>
    </location>
</feature>
<feature type="compositionally biased region" description="Basic and acidic residues" evidence="1">
    <location>
        <begin position="90"/>
        <end position="100"/>
    </location>
</feature>
<feature type="compositionally biased region" description="Basic residues" evidence="1">
    <location>
        <begin position="394"/>
        <end position="403"/>
    </location>
</feature>
<keyword evidence="4" id="KW-1185">Reference proteome</keyword>
<comment type="caution">
    <text evidence="3">The sequence shown here is derived from an EMBL/GenBank/DDBJ whole genome shotgun (WGS) entry which is preliminary data.</text>
</comment>
<feature type="compositionally biased region" description="Basic and acidic residues" evidence="1">
    <location>
        <begin position="550"/>
        <end position="573"/>
    </location>
</feature>
<feature type="compositionally biased region" description="Basic and acidic residues" evidence="1">
    <location>
        <begin position="618"/>
        <end position="632"/>
    </location>
</feature>
<feature type="compositionally biased region" description="Low complexity" evidence="1">
    <location>
        <begin position="101"/>
        <end position="115"/>
    </location>
</feature>
<dbReference type="InterPro" id="IPR000313">
    <property type="entry name" value="PWWP_dom"/>
</dbReference>
<accession>A0ABR4PJP1</accession>
<organism evidence="3 4">
    <name type="scientific">Phlyctema vagabunda</name>
    <dbReference type="NCBI Taxonomy" id="108571"/>
    <lineage>
        <taxon>Eukaryota</taxon>
        <taxon>Fungi</taxon>
        <taxon>Dikarya</taxon>
        <taxon>Ascomycota</taxon>
        <taxon>Pezizomycotina</taxon>
        <taxon>Leotiomycetes</taxon>
        <taxon>Helotiales</taxon>
        <taxon>Dermateaceae</taxon>
        <taxon>Phlyctema</taxon>
    </lineage>
</organism>
<dbReference type="PROSITE" id="PS50812">
    <property type="entry name" value="PWWP"/>
    <property type="match status" value="1"/>
</dbReference>
<evidence type="ECO:0000256" key="1">
    <source>
        <dbReference type="SAM" id="MobiDB-lite"/>
    </source>
</evidence>
<feature type="compositionally biased region" description="Low complexity" evidence="1">
    <location>
        <begin position="1"/>
        <end position="20"/>
    </location>
</feature>
<dbReference type="Pfam" id="PF00855">
    <property type="entry name" value="PWWP"/>
    <property type="match status" value="1"/>
</dbReference>
<feature type="region of interest" description="Disordered" evidence="1">
    <location>
        <begin position="1"/>
        <end position="148"/>
    </location>
</feature>
<protein>
    <submittedName>
        <fullName evidence="3">PWWP domain-containing protein</fullName>
    </submittedName>
</protein>
<feature type="compositionally biased region" description="Acidic residues" evidence="1">
    <location>
        <begin position="312"/>
        <end position="332"/>
    </location>
</feature>
<sequence length="632" mass="68199">MSDGASPPASAAPVSADTPALSSEVPSTTAQEQPATNGASDGDAAVSGDEVAKEVAADEATAHDTDADKQTKAGDAPKEGSEPAAEQTDVEMKDAEKPEESVSVADADATADGSAEPAEGTPASAKTPKGRRKSVGVPEHKNKKLSKKASVAKITHIDAKPGDYFLARLKGYPPWPCIICSEDMIPITLNKSRPMSAARADGTYLPNYEDGAPKAKDRSFPIMYLATNEFGWHVNTELTDVDLDTVGEMAVAKKKGLKEAHQIAAEQHDLDFFKQMLIAHEESRQAEIAEKAAAKEAKKSAKTKRKSKVVVEEDEDEDTEMADAAAEEEPEAVVEPSAKKKTKKRKADEEPQTPGAPESNKKPKVSIKFTAKANGNETATPKSAKEKDTPAKATKAKQTKKASKVKETVEAPKEPEMTPEERRAKKEKEILFLRHKLQKGLLTKEQDPKEDEMKAMSEFVTKLEGYSDLEVSIIRATKINKVLKAILKLNSIPKEEEFQFKPRSQSLLDKWNKLLANEDVPAAATNGVGPEGKKAEDASKEAANGSKDSPAAEKTEEKSEEQADVKSEGKTDDEAAEETEEKPKEEIDETLPAAETAEETEKQTEESTEVEVAPEADEVAKEPKEASVESTT</sequence>
<feature type="region of interest" description="Disordered" evidence="1">
    <location>
        <begin position="522"/>
        <end position="632"/>
    </location>
</feature>
<feature type="compositionally biased region" description="Basic and acidic residues" evidence="1">
    <location>
        <begin position="50"/>
        <end position="81"/>
    </location>
</feature>
<dbReference type="Gene3D" id="2.30.30.140">
    <property type="match status" value="1"/>
</dbReference>
<name>A0ABR4PJP1_9HELO</name>